<reference evidence="2 3" key="1">
    <citation type="journal article" date="2024" name="G3 (Bethesda)">
        <title>Genome assembly of Hibiscus sabdariffa L. provides insights into metabolisms of medicinal natural products.</title>
        <authorList>
            <person name="Kim T."/>
        </authorList>
    </citation>
    <scope>NUCLEOTIDE SEQUENCE [LARGE SCALE GENOMIC DNA]</scope>
    <source>
        <strain evidence="2">TK-2024</strain>
        <tissue evidence="2">Old leaves</tissue>
    </source>
</reference>
<evidence type="ECO:0000313" key="3">
    <source>
        <dbReference type="Proteomes" id="UP001396334"/>
    </source>
</evidence>
<sequence length="148" mass="17024">MRGTCPLSISRTICIPLWHALSSVWDVVRDNVYWLVGNGADIHVWDDTWVSSLGPLRQWLRLPKHVVDNIKFNDLLLHNGQWDIDQLRELLHHDVISHIIGILPPALDNSHDVVVWRCTPTGIFSIASAYIQALEPLWDDVDLKWSHL</sequence>
<keyword evidence="1" id="KW-0732">Signal</keyword>
<gene>
    <name evidence="2" type="ORF">V6N11_068973</name>
</gene>
<organism evidence="2 3">
    <name type="scientific">Hibiscus sabdariffa</name>
    <name type="common">roselle</name>
    <dbReference type="NCBI Taxonomy" id="183260"/>
    <lineage>
        <taxon>Eukaryota</taxon>
        <taxon>Viridiplantae</taxon>
        <taxon>Streptophyta</taxon>
        <taxon>Embryophyta</taxon>
        <taxon>Tracheophyta</taxon>
        <taxon>Spermatophyta</taxon>
        <taxon>Magnoliopsida</taxon>
        <taxon>eudicotyledons</taxon>
        <taxon>Gunneridae</taxon>
        <taxon>Pentapetalae</taxon>
        <taxon>rosids</taxon>
        <taxon>malvids</taxon>
        <taxon>Malvales</taxon>
        <taxon>Malvaceae</taxon>
        <taxon>Malvoideae</taxon>
        <taxon>Hibiscus</taxon>
    </lineage>
</organism>
<keyword evidence="3" id="KW-1185">Reference proteome</keyword>
<feature type="signal peptide" evidence="1">
    <location>
        <begin position="1"/>
        <end position="22"/>
    </location>
</feature>
<evidence type="ECO:0000256" key="1">
    <source>
        <dbReference type="SAM" id="SignalP"/>
    </source>
</evidence>
<name>A0ABR2PBB0_9ROSI</name>
<dbReference type="EMBL" id="JBBPBN010000069">
    <property type="protein sequence ID" value="KAK8985734.1"/>
    <property type="molecule type" value="Genomic_DNA"/>
</dbReference>
<feature type="chain" id="PRO_5046381362" evidence="1">
    <location>
        <begin position="23"/>
        <end position="148"/>
    </location>
</feature>
<evidence type="ECO:0000313" key="2">
    <source>
        <dbReference type="EMBL" id="KAK8985734.1"/>
    </source>
</evidence>
<dbReference type="Proteomes" id="UP001396334">
    <property type="component" value="Unassembled WGS sequence"/>
</dbReference>
<accession>A0ABR2PBB0</accession>
<proteinExistence type="predicted"/>
<protein>
    <submittedName>
        <fullName evidence="2">Uncharacterized protein</fullName>
    </submittedName>
</protein>
<comment type="caution">
    <text evidence="2">The sequence shown here is derived from an EMBL/GenBank/DDBJ whole genome shotgun (WGS) entry which is preliminary data.</text>
</comment>